<accession>A0AAW0GPG6</accession>
<proteinExistence type="predicted"/>
<protein>
    <submittedName>
        <fullName evidence="2">Uncharacterized protein</fullName>
    </submittedName>
</protein>
<feature type="chain" id="PRO_5043642746" evidence="1">
    <location>
        <begin position="23"/>
        <end position="51"/>
    </location>
</feature>
<dbReference type="Proteomes" id="UP001385951">
    <property type="component" value="Unassembled WGS sequence"/>
</dbReference>
<dbReference type="AlphaFoldDB" id="A0AAW0GPG6"/>
<reference evidence="2 3" key="1">
    <citation type="submission" date="2022-09" db="EMBL/GenBank/DDBJ databases">
        <authorList>
            <person name="Palmer J.M."/>
        </authorList>
    </citation>
    <scope>NUCLEOTIDE SEQUENCE [LARGE SCALE GENOMIC DNA]</scope>
    <source>
        <strain evidence="2 3">DSM 7382</strain>
    </source>
</reference>
<organism evidence="2 3">
    <name type="scientific">Cerrena zonata</name>
    <dbReference type="NCBI Taxonomy" id="2478898"/>
    <lineage>
        <taxon>Eukaryota</taxon>
        <taxon>Fungi</taxon>
        <taxon>Dikarya</taxon>
        <taxon>Basidiomycota</taxon>
        <taxon>Agaricomycotina</taxon>
        <taxon>Agaricomycetes</taxon>
        <taxon>Polyporales</taxon>
        <taxon>Cerrenaceae</taxon>
        <taxon>Cerrena</taxon>
    </lineage>
</organism>
<sequence length="51" mass="5457">MFFHNITKVLVFVMAAVMTASAMPVTVESDAREITERAPPSCTSISCTHAG</sequence>
<keyword evidence="3" id="KW-1185">Reference proteome</keyword>
<comment type="caution">
    <text evidence="2">The sequence shown here is derived from an EMBL/GenBank/DDBJ whole genome shotgun (WGS) entry which is preliminary data.</text>
</comment>
<name>A0AAW0GPG6_9APHY</name>
<keyword evidence="1" id="KW-0732">Signal</keyword>
<evidence type="ECO:0000313" key="3">
    <source>
        <dbReference type="Proteomes" id="UP001385951"/>
    </source>
</evidence>
<feature type="signal peptide" evidence="1">
    <location>
        <begin position="1"/>
        <end position="22"/>
    </location>
</feature>
<evidence type="ECO:0000256" key="1">
    <source>
        <dbReference type="SAM" id="SignalP"/>
    </source>
</evidence>
<dbReference type="EMBL" id="JASBNA010000004">
    <property type="protein sequence ID" value="KAK7692945.1"/>
    <property type="molecule type" value="Genomic_DNA"/>
</dbReference>
<gene>
    <name evidence="2" type="ORF">QCA50_004586</name>
</gene>
<evidence type="ECO:0000313" key="2">
    <source>
        <dbReference type="EMBL" id="KAK7692945.1"/>
    </source>
</evidence>